<evidence type="ECO:0000256" key="4">
    <source>
        <dbReference type="SAM" id="MobiDB-lite"/>
    </source>
</evidence>
<feature type="region of interest" description="Disordered" evidence="4">
    <location>
        <begin position="342"/>
        <end position="363"/>
    </location>
</feature>
<evidence type="ECO:0000256" key="2">
    <source>
        <dbReference type="ARBA" id="ARBA00022676"/>
    </source>
</evidence>
<keyword evidence="3 6" id="KW-0808">Transferase</keyword>
<organism evidence="6 7">
    <name type="scientific">Sedimentitalea xiamensis</name>
    <dbReference type="NCBI Taxonomy" id="3050037"/>
    <lineage>
        <taxon>Bacteria</taxon>
        <taxon>Pseudomonadati</taxon>
        <taxon>Pseudomonadota</taxon>
        <taxon>Alphaproteobacteria</taxon>
        <taxon>Rhodobacterales</taxon>
        <taxon>Paracoccaceae</taxon>
        <taxon>Sedimentitalea</taxon>
    </lineage>
</organism>
<keyword evidence="7" id="KW-1185">Reference proteome</keyword>
<evidence type="ECO:0000313" key="7">
    <source>
        <dbReference type="Proteomes" id="UP001227126"/>
    </source>
</evidence>
<evidence type="ECO:0000256" key="3">
    <source>
        <dbReference type="ARBA" id="ARBA00022679"/>
    </source>
</evidence>
<dbReference type="SUPFAM" id="SSF53448">
    <property type="entry name" value="Nucleotide-diphospho-sugar transferases"/>
    <property type="match status" value="1"/>
</dbReference>
<dbReference type="PANTHER" id="PTHR43179:SF12">
    <property type="entry name" value="GALACTOFURANOSYLTRANSFERASE GLFT2"/>
    <property type="match status" value="1"/>
</dbReference>
<dbReference type="RefSeq" id="WP_284486484.1">
    <property type="nucleotide sequence ID" value="NZ_JASNJE010000021.1"/>
</dbReference>
<dbReference type="EMBL" id="JASNJE010000021">
    <property type="protein sequence ID" value="MDK3074552.1"/>
    <property type="molecule type" value="Genomic_DNA"/>
</dbReference>
<gene>
    <name evidence="6" type="ORF">QO034_15750</name>
</gene>
<reference evidence="6 7" key="1">
    <citation type="submission" date="2023-05" db="EMBL/GenBank/DDBJ databases">
        <title>Sedimentitalea sp. nov. JM2-8.</title>
        <authorList>
            <person name="Huang J."/>
        </authorList>
    </citation>
    <scope>NUCLEOTIDE SEQUENCE [LARGE SCALE GENOMIC DNA]</scope>
    <source>
        <strain evidence="6 7">JM2-8</strain>
    </source>
</reference>
<dbReference type="Pfam" id="PF00535">
    <property type="entry name" value="Glycos_transf_2"/>
    <property type="match status" value="1"/>
</dbReference>
<dbReference type="PANTHER" id="PTHR43179">
    <property type="entry name" value="RHAMNOSYLTRANSFERASE WBBL"/>
    <property type="match status" value="1"/>
</dbReference>
<dbReference type="EC" id="2.4.-.-" evidence="6"/>
<proteinExistence type="inferred from homology"/>
<protein>
    <submittedName>
        <fullName evidence="6">Glycosyltransferase</fullName>
        <ecNumber evidence="6">2.4.-.-</ecNumber>
    </submittedName>
</protein>
<dbReference type="GO" id="GO:0016757">
    <property type="term" value="F:glycosyltransferase activity"/>
    <property type="evidence" value="ECO:0007669"/>
    <property type="project" value="UniProtKB-KW"/>
</dbReference>
<comment type="similarity">
    <text evidence="1">Belongs to the glycosyltransferase 2 family.</text>
</comment>
<keyword evidence="2 6" id="KW-0328">Glycosyltransferase</keyword>
<comment type="caution">
    <text evidence="6">The sequence shown here is derived from an EMBL/GenBank/DDBJ whole genome shotgun (WGS) entry which is preliminary data.</text>
</comment>
<dbReference type="Proteomes" id="UP001227126">
    <property type="component" value="Unassembled WGS sequence"/>
</dbReference>
<feature type="domain" description="Glycosyltransferase 2-like" evidence="5">
    <location>
        <begin position="28"/>
        <end position="130"/>
    </location>
</feature>
<dbReference type="InterPro" id="IPR029044">
    <property type="entry name" value="Nucleotide-diphossugar_trans"/>
</dbReference>
<evidence type="ECO:0000256" key="1">
    <source>
        <dbReference type="ARBA" id="ARBA00006739"/>
    </source>
</evidence>
<dbReference type="InterPro" id="IPR001173">
    <property type="entry name" value="Glyco_trans_2-like"/>
</dbReference>
<accession>A0ABT7FHE1</accession>
<dbReference type="Gene3D" id="3.90.550.10">
    <property type="entry name" value="Spore Coat Polysaccharide Biosynthesis Protein SpsA, Chain A"/>
    <property type="match status" value="1"/>
</dbReference>
<evidence type="ECO:0000259" key="5">
    <source>
        <dbReference type="Pfam" id="PF00535"/>
    </source>
</evidence>
<evidence type="ECO:0000313" key="6">
    <source>
        <dbReference type="EMBL" id="MDK3074552.1"/>
    </source>
</evidence>
<sequence>MAQTESAVLSTQQNTTRPPAAAQQLVAVVVTHNRLDQLRITLAALFSAAPEDLSAVLVVDNASTDGTGDWLADQAEARLQVLRLATNTGGAGGFEAGMKRAMAQFAPDWIVVMDDDARPDPGTLRAFHARDRSAHDAWAAAVRHPDGRICDINRPSINPFWNRAAFLRTAAGGGREGFHLMPADYEGAALREVDAASFVGLFVSAAAIARIGYPDGRLFVYGDDVLYTLKLRQSGGSIAFDPGLRFEHDFSTIDAGDRRFRPLWKSYYHYRNLLIVYRVAAGWLFWPALMAVLPKWLSKVRHHDGDRALFLRLLRRAMRDGLAGRTGVDHAEILALAGMPLSGSGSRGDSGPSAAAPSSEGSG</sequence>
<name>A0ABT7FHE1_9RHOB</name>